<gene>
    <name evidence="1" type="ORF">B0A81_15605</name>
</gene>
<evidence type="ECO:0000313" key="1">
    <source>
        <dbReference type="EMBL" id="OXB05130.1"/>
    </source>
</evidence>
<dbReference type="Proteomes" id="UP000198381">
    <property type="component" value="Unassembled WGS sequence"/>
</dbReference>
<proteinExistence type="predicted"/>
<reference evidence="1 2" key="1">
    <citation type="submission" date="2016-11" db="EMBL/GenBank/DDBJ databases">
        <title>Whole genomes of Flavobacteriaceae.</title>
        <authorList>
            <person name="Stine C."/>
            <person name="Li C."/>
            <person name="Tadesse D."/>
        </authorList>
    </citation>
    <scope>NUCLEOTIDE SEQUENCE [LARGE SCALE GENOMIC DNA]</scope>
    <source>
        <strain evidence="1 2">CCUG 60112</strain>
    </source>
</reference>
<keyword evidence="2" id="KW-1185">Reference proteome</keyword>
<organism evidence="1 2">
    <name type="scientific">Flavobacterium plurextorum</name>
    <dbReference type="NCBI Taxonomy" id="1114867"/>
    <lineage>
        <taxon>Bacteria</taxon>
        <taxon>Pseudomonadati</taxon>
        <taxon>Bacteroidota</taxon>
        <taxon>Flavobacteriia</taxon>
        <taxon>Flavobacteriales</taxon>
        <taxon>Flavobacteriaceae</taxon>
        <taxon>Flavobacterium</taxon>
    </lineage>
</organism>
<dbReference type="RefSeq" id="WP_089058882.1">
    <property type="nucleotide sequence ID" value="NZ_MUHD01000029.1"/>
</dbReference>
<accession>A0ABX4CRN3</accession>
<protein>
    <submittedName>
        <fullName evidence="1">Uncharacterized protein</fullName>
    </submittedName>
</protein>
<name>A0ABX4CRN3_9FLAO</name>
<dbReference type="EMBL" id="MUHD01000029">
    <property type="protein sequence ID" value="OXB05130.1"/>
    <property type="molecule type" value="Genomic_DNA"/>
</dbReference>
<sequence>MKKLILFLLIILSFSKIHASEYYGLLVGYDKAGKRIMKGTCRTYPLNTFLYILERKKDLVKYFPKEKMDYITFRTLDQSANDDFYFENKTLNSKADFKDPEILRKYLSNLYYVIRTKKKELLNDQIFEDEDQIEDFATPLLTLIGVLETMCENKCIKVTWIAKLY</sequence>
<comment type="caution">
    <text evidence="1">The sequence shown here is derived from an EMBL/GenBank/DDBJ whole genome shotgun (WGS) entry which is preliminary data.</text>
</comment>
<evidence type="ECO:0000313" key="2">
    <source>
        <dbReference type="Proteomes" id="UP000198381"/>
    </source>
</evidence>